<dbReference type="EMBL" id="JABAIL010000003">
    <property type="protein sequence ID" value="NLR91425.1"/>
    <property type="molecule type" value="Genomic_DNA"/>
</dbReference>
<evidence type="ECO:0000313" key="3">
    <source>
        <dbReference type="Proteomes" id="UP000585050"/>
    </source>
</evidence>
<proteinExistence type="predicted"/>
<protein>
    <submittedName>
        <fullName evidence="2">Uncharacterized protein</fullName>
    </submittedName>
</protein>
<feature type="transmembrane region" description="Helical" evidence="1">
    <location>
        <begin position="99"/>
        <end position="119"/>
    </location>
</feature>
<feature type="transmembrane region" description="Helical" evidence="1">
    <location>
        <begin position="140"/>
        <end position="157"/>
    </location>
</feature>
<evidence type="ECO:0000256" key="1">
    <source>
        <dbReference type="SAM" id="Phobius"/>
    </source>
</evidence>
<comment type="caution">
    <text evidence="2">The sequence shown here is derived from an EMBL/GenBank/DDBJ whole genome shotgun (WGS) entry which is preliminary data.</text>
</comment>
<accession>A0A7X8SJJ3</accession>
<keyword evidence="1" id="KW-0472">Membrane</keyword>
<feature type="transmembrane region" description="Helical" evidence="1">
    <location>
        <begin position="6"/>
        <end position="28"/>
    </location>
</feature>
<organism evidence="2 3">
    <name type="scientific">Flammeovirga agarivorans</name>
    <dbReference type="NCBI Taxonomy" id="2726742"/>
    <lineage>
        <taxon>Bacteria</taxon>
        <taxon>Pseudomonadati</taxon>
        <taxon>Bacteroidota</taxon>
        <taxon>Cytophagia</taxon>
        <taxon>Cytophagales</taxon>
        <taxon>Flammeovirgaceae</taxon>
        <taxon>Flammeovirga</taxon>
    </lineage>
</organism>
<keyword evidence="1" id="KW-0812">Transmembrane</keyword>
<reference evidence="2 3" key="1">
    <citation type="submission" date="2020-04" db="EMBL/GenBank/DDBJ databases">
        <title>Flammeovirga sp. SR4, a novel species isolated from seawater.</title>
        <authorList>
            <person name="Wang X."/>
        </authorList>
    </citation>
    <scope>NUCLEOTIDE SEQUENCE [LARGE SCALE GENOMIC DNA]</scope>
    <source>
        <strain evidence="2 3">SR4</strain>
    </source>
</reference>
<keyword evidence="1" id="KW-1133">Transmembrane helix</keyword>
<evidence type="ECO:0000313" key="2">
    <source>
        <dbReference type="EMBL" id="NLR91425.1"/>
    </source>
</evidence>
<dbReference type="Proteomes" id="UP000585050">
    <property type="component" value="Unassembled WGS sequence"/>
</dbReference>
<gene>
    <name evidence="2" type="ORF">HGP29_09425</name>
</gene>
<keyword evidence="3" id="KW-1185">Reference proteome</keyword>
<sequence length="229" mass="26884">MFTDILIETVFIPIAVQLIISIFYYFIVIRKDRNVYQKTYSLTLAQKEEKEQKVRRWMIFYFLSFAIGIGVFICSASLLRSLYYQTQNELFQVILVPNITSYSIIFGFMIAVPISIFINNFRKRWIGDYYKKPSFSISKIFAYLFLVLSISFTFQIIRKGVYFEKDYVIVKDLFSDDISIPLNQVSSISQENSIVTLLLKNGLDISIDDIELDYKKLLKSEEMISLNNK</sequence>
<dbReference type="AlphaFoldDB" id="A0A7X8SJJ3"/>
<name>A0A7X8SJJ3_9BACT</name>
<dbReference type="RefSeq" id="WP_168882148.1">
    <property type="nucleotide sequence ID" value="NZ_JABAIL010000003.1"/>
</dbReference>
<feature type="transmembrane region" description="Helical" evidence="1">
    <location>
        <begin position="57"/>
        <end position="79"/>
    </location>
</feature>